<dbReference type="PANTHER" id="PTHR43135">
    <property type="entry name" value="ALPHA-D-RIBOSE 1-METHYLPHOSPHONATE 5-TRIPHOSPHATE DIPHOSPHATASE"/>
    <property type="match status" value="1"/>
</dbReference>
<dbReference type="EMBL" id="UGOG01000001">
    <property type="protein sequence ID" value="STX61302.1"/>
    <property type="molecule type" value="Genomic_DNA"/>
</dbReference>
<proteinExistence type="predicted"/>
<feature type="domain" description="Amidohydrolase-related" evidence="1">
    <location>
        <begin position="96"/>
        <end position="432"/>
    </location>
</feature>
<dbReference type="InterPro" id="IPR032466">
    <property type="entry name" value="Metal_Hydrolase"/>
</dbReference>
<dbReference type="SUPFAM" id="SSF51338">
    <property type="entry name" value="Composite domain of metallo-dependent hydrolases"/>
    <property type="match status" value="2"/>
</dbReference>
<evidence type="ECO:0000313" key="4">
    <source>
        <dbReference type="Proteomes" id="UP000054985"/>
    </source>
</evidence>
<keyword evidence="4" id="KW-1185">Reference proteome</keyword>
<evidence type="ECO:0000313" key="2">
    <source>
        <dbReference type="EMBL" id="KTD34696.1"/>
    </source>
</evidence>
<dbReference type="GO" id="GO:0016810">
    <property type="term" value="F:hydrolase activity, acting on carbon-nitrogen (but not peptide) bonds"/>
    <property type="evidence" value="ECO:0007669"/>
    <property type="project" value="InterPro"/>
</dbReference>
<evidence type="ECO:0000259" key="1">
    <source>
        <dbReference type="Pfam" id="PF01979"/>
    </source>
</evidence>
<dbReference type="Gene3D" id="3.20.20.140">
    <property type="entry name" value="Metal-dependent hydrolases"/>
    <property type="match status" value="1"/>
</dbReference>
<dbReference type="AlphaFoldDB" id="A0A378JV09"/>
<sequence length="437" mass="47439">MTKTLLCSFYNKPWLLLFIFILLFMVQLHSLHAMQPQQNTPVILQAARILDVRNGVYLKGAAIWIENERIKAVGRTANILKWAPASARHLDLGNVTVLPGLIDCHTHLLARIPDGNDGYAENLTTKSLAYRALEGAANARATLEAGFTTVRDLENEGSGYADIALRDAINEGLIPGPRIQVATRGIAAVGQYHPFGISPDFVSFPMGAQMISGVEEARRAVREQIGHGADIIKIFADWDYPTLTIVEMQVIVEEAHKARRKVAAHATTVEGIRNALISGVDSIEHGNRADHNNLEMMKQKNVYLVPTLSGLDAKIAKAPASDKMQMLLKTKNQMMTLARQIGVKIASGSDPTSLDRHGKNAEELLSMTRRGLSPLEAIQAATVSAAALLGWSDDVGSIEVGKFADLIAVSGDPLMDISTLQRIKFVMKGGQAISPDS</sequence>
<dbReference type="OrthoDB" id="9776455at2"/>
<dbReference type="Proteomes" id="UP000254040">
    <property type="component" value="Unassembled WGS sequence"/>
</dbReference>
<dbReference type="InterPro" id="IPR011059">
    <property type="entry name" value="Metal-dep_hydrolase_composite"/>
</dbReference>
<evidence type="ECO:0000313" key="5">
    <source>
        <dbReference type="Proteomes" id="UP000254040"/>
    </source>
</evidence>
<dbReference type="RefSeq" id="WP_081675698.1">
    <property type="nucleotide sequence ID" value="NZ_CAAAJG010000004.1"/>
</dbReference>
<organism evidence="3 5">
    <name type="scientific">Legionella moravica</name>
    <dbReference type="NCBI Taxonomy" id="39962"/>
    <lineage>
        <taxon>Bacteria</taxon>
        <taxon>Pseudomonadati</taxon>
        <taxon>Pseudomonadota</taxon>
        <taxon>Gammaproteobacteria</taxon>
        <taxon>Legionellales</taxon>
        <taxon>Legionellaceae</taxon>
        <taxon>Legionella</taxon>
    </lineage>
</organism>
<dbReference type="InterPro" id="IPR057744">
    <property type="entry name" value="OTAase-like"/>
</dbReference>
<dbReference type="Proteomes" id="UP000054985">
    <property type="component" value="Unassembled WGS sequence"/>
</dbReference>
<dbReference type="Pfam" id="PF01979">
    <property type="entry name" value="Amidohydro_1"/>
    <property type="match status" value="1"/>
</dbReference>
<dbReference type="InterPro" id="IPR051781">
    <property type="entry name" value="Metallo-dep_Hydrolase"/>
</dbReference>
<dbReference type="InterPro" id="IPR006680">
    <property type="entry name" value="Amidohydro-rel"/>
</dbReference>
<dbReference type="EMBL" id="LNYN01000019">
    <property type="protein sequence ID" value="KTD34696.1"/>
    <property type="molecule type" value="Genomic_DNA"/>
</dbReference>
<dbReference type="Gene3D" id="2.30.40.10">
    <property type="entry name" value="Urease, subunit C, domain 1"/>
    <property type="match status" value="1"/>
</dbReference>
<reference evidence="2 4" key="1">
    <citation type="submission" date="2015-11" db="EMBL/GenBank/DDBJ databases">
        <title>Genomic analysis of 38 Legionella species identifies large and diverse effector repertoires.</title>
        <authorList>
            <person name="Burstein D."/>
            <person name="Amaro F."/>
            <person name="Zusman T."/>
            <person name="Lifshitz Z."/>
            <person name="Cohen O."/>
            <person name="Gilbert J.A."/>
            <person name="Pupko T."/>
            <person name="Shuman H.A."/>
            <person name="Segal G."/>
        </authorList>
    </citation>
    <scope>NUCLEOTIDE SEQUENCE [LARGE SCALE GENOMIC DNA]</scope>
    <source>
        <strain evidence="2 4">ATCC 43877</strain>
    </source>
</reference>
<name>A0A378JV09_9GAMM</name>
<gene>
    <name evidence="2" type="ORF">Lmor_1229</name>
    <name evidence="3" type="ORF">NCTC12239_00208</name>
</gene>
<dbReference type="STRING" id="39962.Lmor_1229"/>
<protein>
    <submittedName>
        <fullName evidence="3">Prolidase</fullName>
    </submittedName>
</protein>
<dbReference type="SUPFAM" id="SSF51556">
    <property type="entry name" value="Metallo-dependent hydrolases"/>
    <property type="match status" value="1"/>
</dbReference>
<dbReference type="CDD" id="cd01299">
    <property type="entry name" value="Met_dep_hydrolase_A"/>
    <property type="match status" value="1"/>
</dbReference>
<dbReference type="PANTHER" id="PTHR43135:SF3">
    <property type="entry name" value="ALPHA-D-RIBOSE 1-METHYLPHOSPHONATE 5-TRIPHOSPHATE DIPHOSPHATASE"/>
    <property type="match status" value="1"/>
</dbReference>
<reference evidence="3 5" key="2">
    <citation type="submission" date="2018-06" db="EMBL/GenBank/DDBJ databases">
        <authorList>
            <consortium name="Pathogen Informatics"/>
            <person name="Doyle S."/>
        </authorList>
    </citation>
    <scope>NUCLEOTIDE SEQUENCE [LARGE SCALE GENOMIC DNA]</scope>
    <source>
        <strain evidence="3 5">NCTC12239</strain>
    </source>
</reference>
<evidence type="ECO:0000313" key="3">
    <source>
        <dbReference type="EMBL" id="STX61302.1"/>
    </source>
</evidence>
<accession>A0A378JV09</accession>